<dbReference type="EMBL" id="MDET01000030">
    <property type="protein sequence ID" value="OQM74468.1"/>
    <property type="molecule type" value="Genomic_DNA"/>
</dbReference>
<evidence type="ECO:0000313" key="3">
    <source>
        <dbReference type="EMBL" id="OQM74468.1"/>
    </source>
</evidence>
<dbReference type="InterPro" id="IPR007037">
    <property type="entry name" value="SIP_rossman_dom"/>
</dbReference>
<dbReference type="STRING" id="1873176.BFN67_21930"/>
<reference evidence="3 4" key="1">
    <citation type="journal article" date="2016" name="Int. J. Syst. Evol. Microbiol.">
        <title>Pseudaminobacter manganicus sp. nov., isolated from sludge of a manganese mine.</title>
        <authorList>
            <person name="Li J."/>
            <person name="Huang J."/>
            <person name="Liao S."/>
            <person name="Wang G."/>
        </authorList>
    </citation>
    <scope>NUCLEOTIDE SEQUENCE [LARGE SCALE GENOMIC DNA]</scope>
    <source>
        <strain evidence="3 4">JH-7</strain>
    </source>
</reference>
<accession>A0A1V8RMR2</accession>
<proteinExistence type="predicted"/>
<dbReference type="RefSeq" id="WP_080920746.1">
    <property type="nucleotide sequence ID" value="NZ_MDET01000030.1"/>
</dbReference>
<feature type="region of interest" description="Disordered" evidence="1">
    <location>
        <begin position="1"/>
        <end position="30"/>
    </location>
</feature>
<dbReference type="Gene3D" id="3.40.50.80">
    <property type="entry name" value="Nucleotide-binding domain of ferredoxin-NADP reductase (FNR) module"/>
    <property type="match status" value="1"/>
</dbReference>
<organism evidence="3 4">
    <name type="scientific">Manganibacter manganicus</name>
    <dbReference type="NCBI Taxonomy" id="1873176"/>
    <lineage>
        <taxon>Bacteria</taxon>
        <taxon>Pseudomonadati</taxon>
        <taxon>Pseudomonadota</taxon>
        <taxon>Alphaproteobacteria</taxon>
        <taxon>Hyphomicrobiales</taxon>
        <taxon>Phyllobacteriaceae</taxon>
        <taxon>Manganibacter</taxon>
    </lineage>
</organism>
<protein>
    <recommendedName>
        <fullName evidence="2">SIP-like Rossmann fold domain-containing protein</fullName>
    </recommendedName>
</protein>
<evidence type="ECO:0000256" key="1">
    <source>
        <dbReference type="SAM" id="MobiDB-lite"/>
    </source>
</evidence>
<gene>
    <name evidence="3" type="ORF">BFN67_21930</name>
</gene>
<evidence type="ECO:0000313" key="4">
    <source>
        <dbReference type="Proteomes" id="UP000191905"/>
    </source>
</evidence>
<evidence type="ECO:0000259" key="2">
    <source>
        <dbReference type="Pfam" id="PF04954"/>
    </source>
</evidence>
<dbReference type="Pfam" id="PF04954">
    <property type="entry name" value="SIP"/>
    <property type="match status" value="1"/>
</dbReference>
<name>A0A1V8RMR2_9HYPH</name>
<sequence>MVNFPSFMFHHRDRHKKVAESGRNGAAAGTDERMAREILSMAWPQSDSAFGWFAAEAAAAKTVRDQWRGVMGFGRDQTLVAAYWRRGATGLMAG</sequence>
<comment type="caution">
    <text evidence="3">The sequence shown here is derived from an EMBL/GenBank/DDBJ whole genome shotgun (WGS) entry which is preliminary data.</text>
</comment>
<dbReference type="AlphaFoldDB" id="A0A1V8RMR2"/>
<dbReference type="InterPro" id="IPR039261">
    <property type="entry name" value="FNR_nucleotide-bd"/>
</dbReference>
<dbReference type="OrthoDB" id="9814826at2"/>
<feature type="domain" description="SIP-like Rossmann fold" evidence="2">
    <location>
        <begin position="23"/>
        <end position="87"/>
    </location>
</feature>
<dbReference type="Proteomes" id="UP000191905">
    <property type="component" value="Unassembled WGS sequence"/>
</dbReference>
<keyword evidence="4" id="KW-1185">Reference proteome</keyword>